<keyword evidence="7" id="KW-1185">Reference proteome</keyword>
<gene>
    <name evidence="6" type="ORF">B0T16DRAFT_325233</name>
</gene>
<keyword evidence="1" id="KW-0479">Metal-binding</keyword>
<dbReference type="PANTHER" id="PTHR10237">
    <property type="entry name" value="DEFORMED EPIDERMAL AUTOREGULATORY FACTOR 1 HOMOLOG SUPPRESSIN"/>
    <property type="match status" value="1"/>
</dbReference>
<dbReference type="PROSITE" id="PS01360">
    <property type="entry name" value="ZF_MYND_1"/>
    <property type="match status" value="1"/>
</dbReference>
<dbReference type="Pfam" id="PF14737">
    <property type="entry name" value="DUF4470"/>
    <property type="match status" value="1"/>
</dbReference>
<dbReference type="InterPro" id="IPR024119">
    <property type="entry name" value="TF_DEAF-1"/>
</dbReference>
<dbReference type="PANTHER" id="PTHR10237:SF15">
    <property type="entry name" value="LD37257P"/>
    <property type="match status" value="1"/>
</dbReference>
<dbReference type="InterPro" id="IPR002893">
    <property type="entry name" value="Znf_MYND"/>
</dbReference>
<evidence type="ECO:0000256" key="3">
    <source>
        <dbReference type="ARBA" id="ARBA00022833"/>
    </source>
</evidence>
<keyword evidence="3" id="KW-0862">Zinc</keyword>
<dbReference type="Proteomes" id="UP001174936">
    <property type="component" value="Unassembled WGS sequence"/>
</dbReference>
<proteinExistence type="predicted"/>
<evidence type="ECO:0000259" key="5">
    <source>
        <dbReference type="PROSITE" id="PS50865"/>
    </source>
</evidence>
<dbReference type="AlphaFoldDB" id="A0AA40CS28"/>
<dbReference type="GO" id="GO:0008270">
    <property type="term" value="F:zinc ion binding"/>
    <property type="evidence" value="ECO:0007669"/>
    <property type="project" value="UniProtKB-KW"/>
</dbReference>
<dbReference type="SUPFAM" id="SSF144232">
    <property type="entry name" value="HIT/MYND zinc finger-like"/>
    <property type="match status" value="1"/>
</dbReference>
<dbReference type="EMBL" id="JAULSV010000003">
    <property type="protein sequence ID" value="KAK0648622.1"/>
    <property type="molecule type" value="Genomic_DNA"/>
</dbReference>
<evidence type="ECO:0000313" key="7">
    <source>
        <dbReference type="Proteomes" id="UP001174936"/>
    </source>
</evidence>
<feature type="domain" description="MYND-type" evidence="5">
    <location>
        <begin position="1162"/>
        <end position="1204"/>
    </location>
</feature>
<reference evidence="6" key="1">
    <citation type="submission" date="2023-06" db="EMBL/GenBank/DDBJ databases">
        <title>Genome-scale phylogeny and comparative genomics of the fungal order Sordariales.</title>
        <authorList>
            <consortium name="Lawrence Berkeley National Laboratory"/>
            <person name="Hensen N."/>
            <person name="Bonometti L."/>
            <person name="Westerberg I."/>
            <person name="Brannstrom I.O."/>
            <person name="Guillou S."/>
            <person name="Cros-Aarteil S."/>
            <person name="Calhoun S."/>
            <person name="Haridas S."/>
            <person name="Kuo A."/>
            <person name="Mondo S."/>
            <person name="Pangilinan J."/>
            <person name="Riley R."/>
            <person name="Labutti K."/>
            <person name="Andreopoulos B."/>
            <person name="Lipzen A."/>
            <person name="Chen C."/>
            <person name="Yanf M."/>
            <person name="Daum C."/>
            <person name="Ng V."/>
            <person name="Clum A."/>
            <person name="Steindorff A."/>
            <person name="Ohm R."/>
            <person name="Martin F."/>
            <person name="Silar P."/>
            <person name="Natvig D."/>
            <person name="Lalanne C."/>
            <person name="Gautier V."/>
            <person name="Ament-Velasquez S.L."/>
            <person name="Kruys A."/>
            <person name="Hutchinson M.I."/>
            <person name="Powell A.J."/>
            <person name="Barry K."/>
            <person name="Miller A.N."/>
            <person name="Grigoriev I.V."/>
            <person name="Debuchy R."/>
            <person name="Gladieux P."/>
            <person name="Thoren M.H."/>
            <person name="Johannesson H."/>
        </authorList>
    </citation>
    <scope>NUCLEOTIDE SEQUENCE</scope>
    <source>
        <strain evidence="6">SMH2532-1</strain>
    </source>
</reference>
<keyword evidence="2 4" id="KW-0863">Zinc-finger</keyword>
<dbReference type="Gene3D" id="6.10.140.2220">
    <property type="match status" value="1"/>
</dbReference>
<organism evidence="6 7">
    <name type="scientific">Cercophora newfieldiana</name>
    <dbReference type="NCBI Taxonomy" id="92897"/>
    <lineage>
        <taxon>Eukaryota</taxon>
        <taxon>Fungi</taxon>
        <taxon>Dikarya</taxon>
        <taxon>Ascomycota</taxon>
        <taxon>Pezizomycotina</taxon>
        <taxon>Sordariomycetes</taxon>
        <taxon>Sordariomycetidae</taxon>
        <taxon>Sordariales</taxon>
        <taxon>Lasiosphaeriaceae</taxon>
        <taxon>Cercophora</taxon>
    </lineage>
</organism>
<accession>A0AA40CS28</accession>
<protein>
    <submittedName>
        <fullName evidence="6">MYND finger</fullName>
    </submittedName>
</protein>
<name>A0AA40CS28_9PEZI</name>
<evidence type="ECO:0000256" key="4">
    <source>
        <dbReference type="PROSITE-ProRule" id="PRU00134"/>
    </source>
</evidence>
<evidence type="ECO:0000313" key="6">
    <source>
        <dbReference type="EMBL" id="KAK0648622.1"/>
    </source>
</evidence>
<evidence type="ECO:0000256" key="1">
    <source>
        <dbReference type="ARBA" id="ARBA00022723"/>
    </source>
</evidence>
<dbReference type="PROSITE" id="PS50865">
    <property type="entry name" value="ZF_MYND_2"/>
    <property type="match status" value="1"/>
</dbReference>
<dbReference type="GO" id="GO:0000981">
    <property type="term" value="F:DNA-binding transcription factor activity, RNA polymerase II-specific"/>
    <property type="evidence" value="ECO:0007669"/>
    <property type="project" value="TreeGrafter"/>
</dbReference>
<sequence>MLTPSTHATVRPFYAFGNTPAVCLTEALPQGVDADVLLLGCGDVRHLLYTCYAEKGLPPRKLDVTACDIEPMIIARNILLLSLIIEGPTENAVPSEQIWRVFYNLYLDDEDSTLLSEHTEKLLSLSTTPKDWNSSIYGAAIRFVDENTFHLVRAVWQGWSLAAAARRDPSYKAEFEKCRKESNEYKDKAWGKGGSSYSSAKVAAPLFPTLGVKLAEATELYWQKGTSDPRPIATNLFPNPAFASAISATRPLTFADPMLSFHLAPAKANLTKLSPLRLEKQTPEELKVFETAQLLFKEWTTAFKQAASESRALIRFTAADCYSLCQTLQHHSETRETCANWYQRESTFQVLTLSQADYEDGGKAPSKFDMIDTSNLSDYNGVLNLLVSAGPLLKDKPWSTLYTEIMARNSKVGDKNNFESLLCDRTTAISLLLGLTPIECWTNAKAASIMDEILAAAADRASRGGVKIQSRLAWKLDRYISGTDQPARRLRIEAQNLVELAYRVYLKMFEQESLGGFGGLSLQEISAKNPFPKYHRGTFVAFLKTICKSVQTNTEEVGRLLFSKLENDNTLAVGSNHLQLLCRELSSSGIFTHPGLINDIQHNLTVAPFCKWKQIPSAVAVTIVIPATRWQPIYRMARDQGAALVLEGHVKCAGVYENIFSDVQLSFGTLTTVGSKEEDDFRLTVAEDSKHWLGDSPLIASFTVNTVGLQINIPSTDVSLDLQPSLQTMTIFAMKLGGNLSLFQTRLLDEKHVYITKFRPGQTGNHVLCASNIGSDSGVGSTSPGSAVTWAIDPQSATITGHIDATSGELNKLIVGKAPIELQQVSPFTINVQFGKGKGIVVVSLTYPLPVAKDNCKSRIARTSGYYELVAPILSPPQQRSPDDFVFPTVLEQSSSLPATLNIPHLSLDTLPILALDDKKSIGFLSPLSSFMFSARELAIRQQTQSSTNSGLSSSARVNFKESLFTMLMLASGLQGGQSGLFGLATSDSKGIHILIFVSAIRLDGPAGSVVLDAAVLPLTTELIESHKLEEFLLVLRTLEIVHLTVDEAELRLWKNILPAFAERCRTWQHSDTCEYRKVGRIPLSLDTGTPLLCSCGTGHFPEGYLSLPEWDAASAFSTRVAISPTAASAFVEDVIDPNLLGMMAGGPTGGATGAVVQKERCRTCAKSEGDAGVSLKACARCMGVKYCSAECQKKDWKKHRMECKEI</sequence>
<dbReference type="GO" id="GO:0005634">
    <property type="term" value="C:nucleus"/>
    <property type="evidence" value="ECO:0007669"/>
    <property type="project" value="TreeGrafter"/>
</dbReference>
<evidence type="ECO:0000256" key="2">
    <source>
        <dbReference type="ARBA" id="ARBA00022771"/>
    </source>
</evidence>
<dbReference type="Pfam" id="PF01753">
    <property type="entry name" value="zf-MYND"/>
    <property type="match status" value="1"/>
</dbReference>
<comment type="caution">
    <text evidence="6">The sequence shown here is derived from an EMBL/GenBank/DDBJ whole genome shotgun (WGS) entry which is preliminary data.</text>
</comment>
<dbReference type="InterPro" id="IPR027974">
    <property type="entry name" value="DUF4470"/>
</dbReference>